<dbReference type="SUPFAM" id="SSF51905">
    <property type="entry name" value="FAD/NAD(P)-binding domain"/>
    <property type="match status" value="1"/>
</dbReference>
<dbReference type="Gene3D" id="2.60.120.560">
    <property type="entry name" value="Exo-inulinase, domain 1"/>
    <property type="match status" value="1"/>
</dbReference>
<dbReference type="Gene3D" id="3.50.50.60">
    <property type="entry name" value="FAD/NAD(P)-binding domain"/>
    <property type="match status" value="2"/>
</dbReference>
<dbReference type="InterPro" id="IPR051473">
    <property type="entry name" value="P2Ox-like"/>
</dbReference>
<reference evidence="10" key="1">
    <citation type="submission" date="2016-10" db="EMBL/GenBank/DDBJ databases">
        <authorList>
            <person name="Varghese N."/>
            <person name="Submissions S."/>
        </authorList>
    </citation>
    <scope>NUCLEOTIDE SEQUENCE [LARGE SCALE GENOMIC DNA]</scope>
    <source>
        <strain evidence="10">DSM 43161</strain>
    </source>
</reference>
<comment type="cofactor">
    <cofactor evidence="1">
        <name>FAD</name>
        <dbReference type="ChEBI" id="CHEBI:57692"/>
    </cofactor>
</comment>
<dbReference type="PANTHER" id="PTHR42784:SF1">
    <property type="entry name" value="PYRANOSE 2-OXIDASE"/>
    <property type="match status" value="1"/>
</dbReference>
<evidence type="ECO:0000256" key="6">
    <source>
        <dbReference type="SAM" id="MobiDB-lite"/>
    </source>
</evidence>
<dbReference type="Pfam" id="PF05199">
    <property type="entry name" value="GMC_oxred_C"/>
    <property type="match status" value="1"/>
</dbReference>
<feature type="domain" description="3-keto-alpha-glucoside-1,2-lyase/3-keto-2-hydroxy-glucal hydratase" evidence="8">
    <location>
        <begin position="639"/>
        <end position="796"/>
    </location>
</feature>
<dbReference type="RefSeq" id="WP_075012010.1">
    <property type="nucleotide sequence ID" value="NZ_FOWE01000001.1"/>
</dbReference>
<keyword evidence="4" id="KW-0274">FAD</keyword>
<dbReference type="GO" id="GO:0016614">
    <property type="term" value="F:oxidoreductase activity, acting on CH-OH group of donors"/>
    <property type="evidence" value="ECO:0007669"/>
    <property type="project" value="InterPro"/>
</dbReference>
<proteinExistence type="inferred from homology"/>
<dbReference type="GO" id="GO:0016787">
    <property type="term" value="F:hydrolase activity"/>
    <property type="evidence" value="ECO:0007669"/>
    <property type="project" value="InterPro"/>
</dbReference>
<dbReference type="InterPro" id="IPR010496">
    <property type="entry name" value="AL/BT2_dom"/>
</dbReference>
<keyword evidence="5" id="KW-0560">Oxidoreductase</keyword>
<evidence type="ECO:0000256" key="2">
    <source>
        <dbReference type="ARBA" id="ARBA00010790"/>
    </source>
</evidence>
<dbReference type="AlphaFoldDB" id="A0A1I5CYJ8"/>
<keyword evidence="10" id="KW-1185">Reference proteome</keyword>
<evidence type="ECO:0000259" key="7">
    <source>
        <dbReference type="Pfam" id="PF05199"/>
    </source>
</evidence>
<comment type="similarity">
    <text evidence="2">Belongs to the GMC oxidoreductase family.</text>
</comment>
<evidence type="ECO:0000313" key="9">
    <source>
        <dbReference type="EMBL" id="SFN92042.1"/>
    </source>
</evidence>
<dbReference type="Proteomes" id="UP000183642">
    <property type="component" value="Unassembled WGS sequence"/>
</dbReference>
<keyword evidence="3" id="KW-0285">Flavoprotein</keyword>
<dbReference type="PANTHER" id="PTHR42784">
    <property type="entry name" value="PYRANOSE 2-OXIDASE"/>
    <property type="match status" value="1"/>
</dbReference>
<evidence type="ECO:0000256" key="1">
    <source>
        <dbReference type="ARBA" id="ARBA00001974"/>
    </source>
</evidence>
<evidence type="ECO:0000259" key="8">
    <source>
        <dbReference type="Pfam" id="PF06439"/>
    </source>
</evidence>
<evidence type="ECO:0000256" key="5">
    <source>
        <dbReference type="ARBA" id="ARBA00023002"/>
    </source>
</evidence>
<protein>
    <submittedName>
        <fullName evidence="9">Choline dehydrogenase</fullName>
    </submittedName>
</protein>
<evidence type="ECO:0000256" key="3">
    <source>
        <dbReference type="ARBA" id="ARBA00022630"/>
    </source>
</evidence>
<sequence length="801" mass="85174">MPDKPTALPRLLPATDPGDRVEVQQTAFSHDVLGRFVCNDWDEVAAGLADGGFPFDVIVVGAGMFGAYCAEKLYRLGAASGLRVLVLDAGAMLLPVHVQNLPQRLGGSLGGPRYHRTREDGTGVHNVVWGLPWISNEPSPGLAYCLGGRSIFWGGWSPRLTGADLEQWPAEVRRYLTEPGGYDRTEVEIGTVPTCDYMLATSFHDDLLAALREAVRDVPGLETVEEAPLAVVGSAPASGLFAYDKFSSAPFLVDAVRNDAAENTGQGDVSRRLFVVPRARVLRLHRTGGTVTGLDVAFEGRPGPVLLPVPAGAAVVLANGSVEATRLALDSLGAGDRTTNPGSPRLGNLTVHLRSNITVRIRRSALGLPPGPPPDVETTAFLVRGQGSGGRRFHLQISAAAVGGIDPERDMWQQVPDIDTLAHIRAGQDPDWITIVLRGMGEMQGDPGVPPDPARSWIDLSAEVDEHGQRRAYVHLTTTAADETLWQEMDRAAFDLAADLAGGPPPAGRPADLQYLQSRSGPFADARPEPAATGRSWWQDGLGSTHHEAGTLSMGDPGASVTDARGRFHDLSNAYVVGPAVFPTLGSANPALTALALARRTAELLVAERTATPPPGFVPLSHDPADWTLVGRPGSSPTMWRPGALLETGDGYGLYYYVAEEFADAAFWIEWRERSAGDNSGVYVRTPGPAGPDPLGRADEQGHEIQIDALAAGSPPGQGVHATGAVYGLQAPTGSPASTPGRWNTFLIETSGPRIEVTLNGEPVNDYTSTRRRQGFLALQVHGGPGRVQFRNLHVRRGRAA</sequence>
<evidence type="ECO:0000256" key="4">
    <source>
        <dbReference type="ARBA" id="ARBA00022827"/>
    </source>
</evidence>
<dbReference type="EMBL" id="FOWE01000001">
    <property type="protein sequence ID" value="SFN92042.1"/>
    <property type="molecule type" value="Genomic_DNA"/>
</dbReference>
<dbReference type="InterPro" id="IPR036188">
    <property type="entry name" value="FAD/NAD-bd_sf"/>
</dbReference>
<name>A0A1I5CYJ8_9ACTN</name>
<gene>
    <name evidence="9" type="ORF">SAMN05660359_00650</name>
</gene>
<evidence type="ECO:0000313" key="10">
    <source>
        <dbReference type="Proteomes" id="UP000183642"/>
    </source>
</evidence>
<organism evidence="9 10">
    <name type="scientific">Geodermatophilus obscurus</name>
    <dbReference type="NCBI Taxonomy" id="1861"/>
    <lineage>
        <taxon>Bacteria</taxon>
        <taxon>Bacillati</taxon>
        <taxon>Actinomycetota</taxon>
        <taxon>Actinomycetes</taxon>
        <taxon>Geodermatophilales</taxon>
        <taxon>Geodermatophilaceae</taxon>
        <taxon>Geodermatophilus</taxon>
    </lineage>
</organism>
<feature type="domain" description="Glucose-methanol-choline oxidoreductase C-terminal" evidence="7">
    <location>
        <begin position="455"/>
        <end position="598"/>
    </location>
</feature>
<feature type="region of interest" description="Disordered" evidence="6">
    <location>
        <begin position="521"/>
        <end position="554"/>
    </location>
</feature>
<dbReference type="InterPro" id="IPR007867">
    <property type="entry name" value="GMC_OxRtase_C"/>
</dbReference>
<accession>A0A1I5CYJ8</accession>
<dbReference type="OrthoDB" id="9798604at2"/>
<dbReference type="Pfam" id="PF06439">
    <property type="entry name" value="3keto-disac_hyd"/>
    <property type="match status" value="1"/>
</dbReference>